<dbReference type="Gene3D" id="1.20.272.10">
    <property type="match status" value="1"/>
</dbReference>
<dbReference type="KEGG" id="acaf:CA12_20150"/>
<dbReference type="CDD" id="cd18139">
    <property type="entry name" value="HLD_clamp_RarA"/>
    <property type="match status" value="1"/>
</dbReference>
<proteinExistence type="inferred from homology"/>
<accession>A0A517P971</accession>
<feature type="domain" description="AAA+ ATPase" evidence="7">
    <location>
        <begin position="51"/>
        <end position="169"/>
    </location>
</feature>
<dbReference type="AlphaFoldDB" id="A0A517P971"/>
<dbReference type="EMBL" id="CP036265">
    <property type="protein sequence ID" value="QDT15917.1"/>
    <property type="molecule type" value="Genomic_DNA"/>
</dbReference>
<dbReference type="InterPro" id="IPR051314">
    <property type="entry name" value="AAA_ATPase_RarA/MGS1/WRNIP1"/>
</dbReference>
<evidence type="ECO:0000313" key="8">
    <source>
        <dbReference type="EMBL" id="QDT15917.1"/>
    </source>
</evidence>
<dbReference type="Gene3D" id="1.10.8.60">
    <property type="match status" value="1"/>
</dbReference>
<dbReference type="GO" id="GO:0008047">
    <property type="term" value="F:enzyme activator activity"/>
    <property type="evidence" value="ECO:0007669"/>
    <property type="project" value="TreeGrafter"/>
</dbReference>
<dbReference type="SUPFAM" id="SSF48019">
    <property type="entry name" value="post-AAA+ oligomerization domain-like"/>
    <property type="match status" value="1"/>
</dbReference>
<sequence length="428" mass="46183">MSLFAAAEAARADAAQPLAARMRPRTLEEFAGQSHLLGEGKLLRRMLAADRVGSVILFGPPGTGKTTLARLIAKHSKAHFESLNAAAIGVKEVRAVLNSAADRLSAVGARTVLFLDEIHRFSRSQQDVLLPDVEAGRVTLVGATTANPYFALVGPLLSRSTIFELKPLTNDEIVAVLERALRDRDRGLADAGVTVEPAALRFLAEICEGDARRALTGLEVAVRSVRAPDEPGRATVTLADAEESVQRKSLHHDAAGDEHYDVISAFIKSMRGSDPDATIYWLARMLNAGEDPRFLARRIVICAAEDVGNADPQALVLAQSAAAALEFVGMPEGRIPLAQAAVYVATAPKSNASYKAIDAALEEVRTKRILPVPPHLKDPRSGGSRQEPAKGRYLYPHNYPGGRIEQDYLPEPRTFYEPTGRGADRPDR</sequence>
<evidence type="ECO:0000256" key="5">
    <source>
        <dbReference type="ARBA" id="ARBA00022840"/>
    </source>
</evidence>
<evidence type="ECO:0000256" key="2">
    <source>
        <dbReference type="ARBA" id="ARBA00008959"/>
    </source>
</evidence>
<dbReference type="CDD" id="cd00009">
    <property type="entry name" value="AAA"/>
    <property type="match status" value="1"/>
</dbReference>
<dbReference type="GO" id="GO:0005524">
    <property type="term" value="F:ATP binding"/>
    <property type="evidence" value="ECO:0007669"/>
    <property type="project" value="UniProtKB-KW"/>
</dbReference>
<dbReference type="SUPFAM" id="SSF52540">
    <property type="entry name" value="P-loop containing nucleoside triphosphate hydrolases"/>
    <property type="match status" value="1"/>
</dbReference>
<keyword evidence="4" id="KW-0547">Nucleotide-binding</keyword>
<dbReference type="Pfam" id="PF12002">
    <property type="entry name" value="MgsA_C"/>
    <property type="match status" value="1"/>
</dbReference>
<dbReference type="PANTHER" id="PTHR13779:SF7">
    <property type="entry name" value="ATPASE WRNIP1"/>
    <property type="match status" value="1"/>
</dbReference>
<dbReference type="GO" id="GO:0017116">
    <property type="term" value="F:single-stranded DNA helicase activity"/>
    <property type="evidence" value="ECO:0007669"/>
    <property type="project" value="TreeGrafter"/>
</dbReference>
<reference evidence="8 9" key="1">
    <citation type="submission" date="2019-02" db="EMBL/GenBank/DDBJ databases">
        <title>Deep-cultivation of Planctomycetes and their phenomic and genomic characterization uncovers novel biology.</title>
        <authorList>
            <person name="Wiegand S."/>
            <person name="Jogler M."/>
            <person name="Boedeker C."/>
            <person name="Pinto D."/>
            <person name="Vollmers J."/>
            <person name="Rivas-Marin E."/>
            <person name="Kohn T."/>
            <person name="Peeters S.H."/>
            <person name="Heuer A."/>
            <person name="Rast P."/>
            <person name="Oberbeckmann S."/>
            <person name="Bunk B."/>
            <person name="Jeske O."/>
            <person name="Meyerdierks A."/>
            <person name="Storesund J.E."/>
            <person name="Kallscheuer N."/>
            <person name="Luecker S."/>
            <person name="Lage O.M."/>
            <person name="Pohl T."/>
            <person name="Merkel B.J."/>
            <person name="Hornburger P."/>
            <person name="Mueller R.-W."/>
            <person name="Bruemmer F."/>
            <person name="Labrenz M."/>
            <person name="Spormann A.M."/>
            <person name="Op den Camp H."/>
            <person name="Overmann J."/>
            <person name="Amann R."/>
            <person name="Jetten M.S.M."/>
            <person name="Mascher T."/>
            <person name="Medema M.H."/>
            <person name="Devos D.P."/>
            <person name="Kaster A.-K."/>
            <person name="Ovreas L."/>
            <person name="Rohde M."/>
            <person name="Galperin M.Y."/>
            <person name="Jogler C."/>
        </authorList>
    </citation>
    <scope>NUCLEOTIDE SEQUENCE [LARGE SCALE GENOMIC DNA]</scope>
    <source>
        <strain evidence="8 9">CA12</strain>
    </source>
</reference>
<protein>
    <recommendedName>
        <fullName evidence="3">Replication-associated recombination protein A</fullName>
    </recommendedName>
</protein>
<dbReference type="InterPro" id="IPR003593">
    <property type="entry name" value="AAA+_ATPase"/>
</dbReference>
<dbReference type="SMART" id="SM00382">
    <property type="entry name" value="AAA"/>
    <property type="match status" value="1"/>
</dbReference>
<dbReference type="Pfam" id="PF16193">
    <property type="entry name" value="AAA_assoc_2"/>
    <property type="match status" value="1"/>
</dbReference>
<dbReference type="InterPro" id="IPR021886">
    <property type="entry name" value="MgsA_C"/>
</dbReference>
<dbReference type="Proteomes" id="UP000318741">
    <property type="component" value="Chromosome"/>
</dbReference>
<dbReference type="Pfam" id="PF00004">
    <property type="entry name" value="AAA"/>
    <property type="match status" value="1"/>
</dbReference>
<gene>
    <name evidence="8" type="primary">rarA</name>
    <name evidence="8" type="ORF">CA12_20150</name>
</gene>
<evidence type="ECO:0000256" key="6">
    <source>
        <dbReference type="SAM" id="MobiDB-lite"/>
    </source>
</evidence>
<feature type="region of interest" description="Disordered" evidence="6">
    <location>
        <begin position="371"/>
        <end position="428"/>
    </location>
</feature>
<evidence type="ECO:0000313" key="9">
    <source>
        <dbReference type="Proteomes" id="UP000318741"/>
    </source>
</evidence>
<dbReference type="GO" id="GO:0006261">
    <property type="term" value="P:DNA-templated DNA replication"/>
    <property type="evidence" value="ECO:0007669"/>
    <property type="project" value="TreeGrafter"/>
</dbReference>
<dbReference type="FunFam" id="3.40.50.300:FF:000345">
    <property type="entry name" value="AAA family ATPase"/>
    <property type="match status" value="1"/>
</dbReference>
<dbReference type="RefSeq" id="WP_145358812.1">
    <property type="nucleotide sequence ID" value="NZ_CP036265.1"/>
</dbReference>
<dbReference type="InterPro" id="IPR027417">
    <property type="entry name" value="P-loop_NTPase"/>
</dbReference>
<keyword evidence="9" id="KW-1185">Reference proteome</keyword>
<dbReference type="InterPro" id="IPR032423">
    <property type="entry name" value="AAA_assoc_2"/>
</dbReference>
<dbReference type="InterPro" id="IPR008921">
    <property type="entry name" value="DNA_pol3_clamp-load_cplx_C"/>
</dbReference>
<dbReference type="FunFam" id="1.20.272.10:FF:000001">
    <property type="entry name" value="Putative AAA family ATPase"/>
    <property type="match status" value="1"/>
</dbReference>
<comment type="function">
    <text evidence="1">DNA-dependent ATPase that plays important roles in cellular responses to stalled DNA replication processes.</text>
</comment>
<keyword evidence="5" id="KW-0067">ATP-binding</keyword>
<dbReference type="GO" id="GO:0000731">
    <property type="term" value="P:DNA synthesis involved in DNA repair"/>
    <property type="evidence" value="ECO:0007669"/>
    <property type="project" value="TreeGrafter"/>
</dbReference>
<dbReference type="GO" id="GO:0003677">
    <property type="term" value="F:DNA binding"/>
    <property type="evidence" value="ECO:0007669"/>
    <property type="project" value="InterPro"/>
</dbReference>
<dbReference type="Gene3D" id="1.10.3710.10">
    <property type="entry name" value="DNA polymerase III clamp loader subunits, C-terminal domain"/>
    <property type="match status" value="1"/>
</dbReference>
<name>A0A517P971_9PLAN</name>
<dbReference type="GO" id="GO:0016887">
    <property type="term" value="F:ATP hydrolysis activity"/>
    <property type="evidence" value="ECO:0007669"/>
    <property type="project" value="InterPro"/>
</dbReference>
<comment type="similarity">
    <text evidence="2">Belongs to the AAA ATPase family. RarA/MGS1/WRNIP1 subfamily.</text>
</comment>
<dbReference type="PANTHER" id="PTHR13779">
    <property type="entry name" value="WERNER HELICASE-INTERACTING PROTEIN 1 FAMILY MEMBER"/>
    <property type="match status" value="1"/>
</dbReference>
<dbReference type="FunFam" id="1.10.8.60:FF:000029">
    <property type="entry name" value="Replication-associated recombination protein A"/>
    <property type="match status" value="1"/>
</dbReference>
<evidence type="ECO:0000256" key="4">
    <source>
        <dbReference type="ARBA" id="ARBA00022741"/>
    </source>
</evidence>
<dbReference type="InterPro" id="IPR003959">
    <property type="entry name" value="ATPase_AAA_core"/>
</dbReference>
<dbReference type="Gene3D" id="3.40.50.300">
    <property type="entry name" value="P-loop containing nucleotide triphosphate hydrolases"/>
    <property type="match status" value="1"/>
</dbReference>
<evidence type="ECO:0000259" key="7">
    <source>
        <dbReference type="SMART" id="SM00382"/>
    </source>
</evidence>
<evidence type="ECO:0000256" key="1">
    <source>
        <dbReference type="ARBA" id="ARBA00002393"/>
    </source>
</evidence>
<dbReference type="OrthoDB" id="9778364at2"/>
<organism evidence="8 9">
    <name type="scientific">Alienimonas californiensis</name>
    <dbReference type="NCBI Taxonomy" id="2527989"/>
    <lineage>
        <taxon>Bacteria</taxon>
        <taxon>Pseudomonadati</taxon>
        <taxon>Planctomycetota</taxon>
        <taxon>Planctomycetia</taxon>
        <taxon>Planctomycetales</taxon>
        <taxon>Planctomycetaceae</taxon>
        <taxon>Alienimonas</taxon>
    </lineage>
</organism>
<evidence type="ECO:0000256" key="3">
    <source>
        <dbReference type="ARBA" id="ARBA00020776"/>
    </source>
</evidence>